<sequence length="375" mass="41480">MNEEEIKELLKRYREGNCTEQERESVELWFDITSGQSDWQWRDPAHKKNIKADILKGITAAIEEPEQKKNRLWPYISVAASVLLMLFSGWYFYLSDQKQLSLQPFHQIAVAPGSKQAMLTLSDGSSVLLDGAANGLVASDGPSRVLKNSNGALEYQSESNHSTPAGRNTLAVPRGGTFQITMSDGTKAWINSATTISYPAGNADSERVVQLTGEAYFEVAKDKKRPFRVISNGTEILVTGTHFNVSAYEDDLQVTTTLAEGAVIVSNSNSQRALIPGQQSVSSASGDITFGKVDLESALAWKEGYFVFEDQDLKSVMKMVSRWYDVEVEYQGAIPDNKFGGTFSKSKGLDGLLNYLQQLSNIQFKQQGKKITIMK</sequence>
<dbReference type="Pfam" id="PF04773">
    <property type="entry name" value="FecR"/>
    <property type="match status" value="1"/>
</dbReference>
<keyword evidence="1" id="KW-1133">Transmembrane helix</keyword>
<evidence type="ECO:0000313" key="5">
    <source>
        <dbReference type="Proteomes" id="UP000256373"/>
    </source>
</evidence>
<gene>
    <name evidence="4" type="ORF">DSL64_03995</name>
</gene>
<name>A0A3D8YG31_9BACT</name>
<evidence type="ECO:0008006" key="6">
    <source>
        <dbReference type="Google" id="ProtNLM"/>
    </source>
</evidence>
<dbReference type="Pfam" id="PF16344">
    <property type="entry name" value="FecR_C"/>
    <property type="match status" value="1"/>
</dbReference>
<organism evidence="4 5">
    <name type="scientific">Dyadobacter luteus</name>
    <dbReference type="NCBI Taxonomy" id="2259619"/>
    <lineage>
        <taxon>Bacteria</taxon>
        <taxon>Pseudomonadati</taxon>
        <taxon>Bacteroidota</taxon>
        <taxon>Cytophagia</taxon>
        <taxon>Cytophagales</taxon>
        <taxon>Spirosomataceae</taxon>
        <taxon>Dyadobacter</taxon>
    </lineage>
</organism>
<dbReference type="Gene3D" id="3.55.50.30">
    <property type="match status" value="1"/>
</dbReference>
<reference evidence="4 5" key="1">
    <citation type="submission" date="2018-07" db="EMBL/GenBank/DDBJ databases">
        <title>Dyadobacter roseus sp. nov., isolated from rose rhizosphere soil.</title>
        <authorList>
            <person name="Chen L."/>
        </authorList>
    </citation>
    <scope>NUCLEOTIDE SEQUENCE [LARGE SCALE GENOMIC DNA]</scope>
    <source>
        <strain evidence="4 5">RS19</strain>
    </source>
</reference>
<comment type="caution">
    <text evidence="4">The sequence shown here is derived from an EMBL/GenBank/DDBJ whole genome shotgun (WGS) entry which is preliminary data.</text>
</comment>
<dbReference type="PANTHER" id="PTHR30273:SF2">
    <property type="entry name" value="PROTEIN FECR"/>
    <property type="match status" value="1"/>
</dbReference>
<dbReference type="OrthoDB" id="1452822at2"/>
<dbReference type="InterPro" id="IPR032508">
    <property type="entry name" value="FecR_C"/>
</dbReference>
<dbReference type="Gene3D" id="2.60.120.1440">
    <property type="match status" value="1"/>
</dbReference>
<dbReference type="EMBL" id="QNUL01000002">
    <property type="protein sequence ID" value="REA63611.1"/>
    <property type="molecule type" value="Genomic_DNA"/>
</dbReference>
<evidence type="ECO:0000259" key="2">
    <source>
        <dbReference type="Pfam" id="PF04773"/>
    </source>
</evidence>
<evidence type="ECO:0000259" key="3">
    <source>
        <dbReference type="Pfam" id="PF16344"/>
    </source>
</evidence>
<feature type="transmembrane region" description="Helical" evidence="1">
    <location>
        <begin position="72"/>
        <end position="93"/>
    </location>
</feature>
<keyword evidence="1" id="KW-0812">Transmembrane</keyword>
<dbReference type="AlphaFoldDB" id="A0A3D8YG31"/>
<keyword evidence="1" id="KW-0472">Membrane</keyword>
<feature type="domain" description="Protein FecR C-terminal" evidence="3">
    <location>
        <begin position="305"/>
        <end position="373"/>
    </location>
</feature>
<feature type="domain" description="FecR protein" evidence="2">
    <location>
        <begin position="170"/>
        <end position="263"/>
    </location>
</feature>
<dbReference type="RefSeq" id="WP_115829361.1">
    <property type="nucleotide sequence ID" value="NZ_QNUL01000002.1"/>
</dbReference>
<dbReference type="InterPro" id="IPR006860">
    <property type="entry name" value="FecR"/>
</dbReference>
<evidence type="ECO:0000256" key="1">
    <source>
        <dbReference type="SAM" id="Phobius"/>
    </source>
</evidence>
<evidence type="ECO:0000313" key="4">
    <source>
        <dbReference type="EMBL" id="REA63611.1"/>
    </source>
</evidence>
<dbReference type="InterPro" id="IPR012373">
    <property type="entry name" value="Ferrdict_sens_TM"/>
</dbReference>
<protein>
    <recommendedName>
        <fullName evidence="6">FecR family protein</fullName>
    </recommendedName>
</protein>
<proteinExistence type="predicted"/>
<dbReference type="GO" id="GO:0016989">
    <property type="term" value="F:sigma factor antagonist activity"/>
    <property type="evidence" value="ECO:0007669"/>
    <property type="project" value="TreeGrafter"/>
</dbReference>
<keyword evidence="5" id="KW-1185">Reference proteome</keyword>
<accession>A0A3D8YG31</accession>
<dbReference type="Proteomes" id="UP000256373">
    <property type="component" value="Unassembled WGS sequence"/>
</dbReference>
<dbReference type="PANTHER" id="PTHR30273">
    <property type="entry name" value="PERIPLASMIC SIGNAL SENSOR AND SIGMA FACTOR ACTIVATOR FECR-RELATED"/>
    <property type="match status" value="1"/>
</dbReference>
<dbReference type="PIRSF" id="PIRSF018266">
    <property type="entry name" value="FecR"/>
    <property type="match status" value="1"/>
</dbReference>